<dbReference type="EMBL" id="JAGGLQ010000001">
    <property type="protein sequence ID" value="MBP2034508.1"/>
    <property type="molecule type" value="Genomic_DNA"/>
</dbReference>
<organism evidence="2 3">
    <name type="scientific">Streptomyces avidinii</name>
    <dbReference type="NCBI Taxonomy" id="1895"/>
    <lineage>
        <taxon>Bacteria</taxon>
        <taxon>Bacillati</taxon>
        <taxon>Actinomycetota</taxon>
        <taxon>Actinomycetes</taxon>
        <taxon>Kitasatosporales</taxon>
        <taxon>Streptomycetaceae</taxon>
        <taxon>Streptomyces</taxon>
    </lineage>
</organism>
<keyword evidence="1" id="KW-0732">Signal</keyword>
<evidence type="ECO:0000313" key="2">
    <source>
        <dbReference type="EMBL" id="MBP2034508.1"/>
    </source>
</evidence>
<gene>
    <name evidence="2" type="ORF">J2Z77_000292</name>
</gene>
<dbReference type="RefSeq" id="WP_189965044.1">
    <property type="nucleotide sequence ID" value="NZ_BMVL01000002.1"/>
</dbReference>
<accession>A0ABS4KWY5</accession>
<reference evidence="2 3" key="1">
    <citation type="submission" date="2021-03" db="EMBL/GenBank/DDBJ databases">
        <title>Genomic Encyclopedia of Type Strains, Phase IV (KMG-IV): sequencing the most valuable type-strain genomes for metagenomic binning, comparative biology and taxonomic classification.</title>
        <authorList>
            <person name="Goeker M."/>
        </authorList>
    </citation>
    <scope>NUCLEOTIDE SEQUENCE [LARGE SCALE GENOMIC DNA]</scope>
    <source>
        <strain evidence="2 3">DSM 40526</strain>
    </source>
</reference>
<keyword evidence="3" id="KW-1185">Reference proteome</keyword>
<comment type="caution">
    <text evidence="2">The sequence shown here is derived from an EMBL/GenBank/DDBJ whole genome shotgun (WGS) entry which is preliminary data.</text>
</comment>
<proteinExistence type="predicted"/>
<evidence type="ECO:0000256" key="1">
    <source>
        <dbReference type="SAM" id="SignalP"/>
    </source>
</evidence>
<dbReference type="Proteomes" id="UP001519310">
    <property type="component" value="Unassembled WGS sequence"/>
</dbReference>
<name>A0ABS4KWY5_STRAV</name>
<protein>
    <submittedName>
        <fullName evidence="2">Uncharacterized protein</fullName>
    </submittedName>
</protein>
<evidence type="ECO:0000313" key="3">
    <source>
        <dbReference type="Proteomes" id="UP001519310"/>
    </source>
</evidence>
<feature type="chain" id="PRO_5046699875" evidence="1">
    <location>
        <begin position="33"/>
        <end position="52"/>
    </location>
</feature>
<sequence>MSPTSRTLRFALLAASTSLAAGGALLPTGALAAPAPTHTITLPAGSTARLAV</sequence>
<feature type="signal peptide" evidence="1">
    <location>
        <begin position="1"/>
        <end position="32"/>
    </location>
</feature>